<dbReference type="Pfam" id="PF03124">
    <property type="entry name" value="EXS"/>
    <property type="match status" value="1"/>
</dbReference>
<dbReference type="InterPro" id="IPR004331">
    <property type="entry name" value="SPX_dom"/>
</dbReference>
<feature type="region of interest" description="Disordered" evidence="6">
    <location>
        <begin position="60"/>
        <end position="138"/>
    </location>
</feature>
<evidence type="ECO:0000256" key="5">
    <source>
        <dbReference type="ARBA" id="ARBA00023136"/>
    </source>
</evidence>
<feature type="transmembrane region" description="Helical" evidence="7">
    <location>
        <begin position="627"/>
        <end position="645"/>
    </location>
</feature>
<keyword evidence="4 7" id="KW-1133">Transmembrane helix</keyword>
<feature type="transmembrane region" description="Helical" evidence="7">
    <location>
        <begin position="657"/>
        <end position="682"/>
    </location>
</feature>
<feature type="compositionally biased region" description="Acidic residues" evidence="6">
    <location>
        <begin position="88"/>
        <end position="103"/>
    </location>
</feature>
<organism evidence="10 11">
    <name type="scientific">Dictyostelium firmibasis</name>
    <dbReference type="NCBI Taxonomy" id="79012"/>
    <lineage>
        <taxon>Eukaryota</taxon>
        <taxon>Amoebozoa</taxon>
        <taxon>Evosea</taxon>
        <taxon>Eumycetozoa</taxon>
        <taxon>Dictyostelia</taxon>
        <taxon>Dictyosteliales</taxon>
        <taxon>Dictyosteliaceae</taxon>
        <taxon>Dictyostelium</taxon>
    </lineage>
</organism>
<feature type="region of interest" description="Disordered" evidence="6">
    <location>
        <begin position="794"/>
        <end position="850"/>
    </location>
</feature>
<feature type="transmembrane region" description="Helical" evidence="7">
    <location>
        <begin position="419"/>
        <end position="439"/>
    </location>
</feature>
<feature type="compositionally biased region" description="Basic and acidic residues" evidence="6">
    <location>
        <begin position="794"/>
        <end position="813"/>
    </location>
</feature>
<dbReference type="InterPro" id="IPR004342">
    <property type="entry name" value="EXS_C"/>
</dbReference>
<dbReference type="AlphaFoldDB" id="A0AAN7YSA1"/>
<sequence length="1040" mass="120529">MKFRDYLKDNKVSHWRDKYIDYEYLKNLIDNEYINAEILNSAIIDLPISPEEQININKENTNKDVNNTLNNGVPPTTNIGITTLQDSSGEDDEEDEDENENENENGSGSGSGGGGSGGGGGGGVVGDDDDEIEMDDLGIDDNGDIVIKATAGGRVKVKKGINKGVKRLKKIAKNTNNRLSKMVSRSPKNNKGLSSSGELEGDEMQLDGGISSQIEVIATNNMTTNTVFVPQETFQDAFIDQVNKVDTFFVDRYRKTKFKCIDLCNMIPFLSENEQLRTIRNIDYVKQGFHDNYHYLESLEAFKKLNLDGFKKVLDKYEKINPRIAKECRKYLDNTRLTSSNSPVRELSRRIKQIYARFFTGNDIKLANNQIRTNKQVNQFQNYIIGFLIGASVILISQVIFKFYYYFPHETPPINSTMAWLLFRISALPIILGTLFALMTKLWEKAGINYVFIFELKPDIKRSSSRYLMYGMMFVTMWLIVFNVYVDSISNKTEESLTSRYLLLIPLLFILGTIFVLFLPFKILAHRTRFWVLHKMSKVVQAPFVPVRFPDFFMSVQLLCLGEFLFNMQSIVCMFKFNDPTFVPSSICIKSRAVIFPILSVLPFYWRAMQCVRRFWETGQFFPHITSAIRSTFSIVTSILLWVANNYGNTEWSWIKILWFVINVIGSFYKIYADFTVDWGLFLNYKTNKQWPLREKMVFKRKWVYYMAMSFDSFFRFVWLIVFSIRQGTTYRLDHPLFLFWFSLSEIAWAAQFIFFRVESEHVQCADTYSHFKDIPLPFSQEYKNYMEEKKSRYDVQQHHHGDNNNETKDGTHRRNLVNIHNPYVDDDDDDDESIDSEADSKDLNLESNSEFVDDEGYNQRKNSIISSIRKIASSQDMNSMNRISSHPDLYSTMQRFAGHVPDQESSMPRMYSHPDFNHPIPRVLTTHVEVNPSTLRTVPQHRINNYPNQRVISHADFNQSILRVGAPRVEFNSTVQQRSPQGEIQSSMIRNHSRAADLNSSMQRIQSHPELNSSSNRYLNDPHSPMHRLITRADLNKSR</sequence>
<feature type="transmembrane region" description="Helical" evidence="7">
    <location>
        <begin position="383"/>
        <end position="407"/>
    </location>
</feature>
<evidence type="ECO:0000259" key="8">
    <source>
        <dbReference type="PROSITE" id="PS51380"/>
    </source>
</evidence>
<feature type="compositionally biased region" description="Acidic residues" evidence="6">
    <location>
        <begin position="126"/>
        <end position="138"/>
    </location>
</feature>
<dbReference type="CDD" id="cd14447">
    <property type="entry name" value="SPX"/>
    <property type="match status" value="1"/>
</dbReference>
<evidence type="ECO:0000256" key="4">
    <source>
        <dbReference type="ARBA" id="ARBA00022989"/>
    </source>
</evidence>
<keyword evidence="11" id="KW-1185">Reference proteome</keyword>
<accession>A0AAN7YSA1</accession>
<dbReference type="EMBL" id="JAVFKY010000004">
    <property type="protein sequence ID" value="KAK5577086.1"/>
    <property type="molecule type" value="Genomic_DNA"/>
</dbReference>
<comment type="subcellular location">
    <subcellularLocation>
        <location evidence="1">Membrane</location>
        <topology evidence="1">Multi-pass membrane protein</topology>
    </subcellularLocation>
</comment>
<dbReference type="PANTHER" id="PTHR10783">
    <property type="entry name" value="XENOTROPIC AND POLYTROPIC RETROVIRUS RECEPTOR 1-RELATED"/>
    <property type="match status" value="1"/>
</dbReference>
<dbReference type="GO" id="GO:0006817">
    <property type="term" value="P:phosphate ion transport"/>
    <property type="evidence" value="ECO:0007669"/>
    <property type="project" value="TreeGrafter"/>
</dbReference>
<evidence type="ECO:0000313" key="11">
    <source>
        <dbReference type="Proteomes" id="UP001344447"/>
    </source>
</evidence>
<feature type="transmembrane region" description="Helical" evidence="7">
    <location>
        <begin position="737"/>
        <end position="756"/>
    </location>
</feature>
<evidence type="ECO:0000256" key="2">
    <source>
        <dbReference type="ARBA" id="ARBA00009665"/>
    </source>
</evidence>
<dbReference type="GO" id="GO:0005886">
    <property type="term" value="C:plasma membrane"/>
    <property type="evidence" value="ECO:0007669"/>
    <property type="project" value="TreeGrafter"/>
</dbReference>
<gene>
    <name evidence="10" type="ORF">RB653_002024</name>
</gene>
<feature type="transmembrane region" description="Helical" evidence="7">
    <location>
        <begin position="467"/>
        <end position="486"/>
    </location>
</feature>
<comment type="similarity">
    <text evidence="2">Belongs to the SYG1 (TC 2.A.94) family.</text>
</comment>
<feature type="domain" description="SPX" evidence="9">
    <location>
        <begin position="1"/>
        <end position="331"/>
    </location>
</feature>
<dbReference type="GO" id="GO:0000822">
    <property type="term" value="F:inositol hexakisphosphate binding"/>
    <property type="evidence" value="ECO:0007669"/>
    <property type="project" value="TreeGrafter"/>
</dbReference>
<feature type="compositionally biased region" description="Acidic residues" evidence="6">
    <location>
        <begin position="825"/>
        <end position="838"/>
    </location>
</feature>
<keyword evidence="3 7" id="KW-0812">Transmembrane</keyword>
<dbReference type="GO" id="GO:0016036">
    <property type="term" value="P:cellular response to phosphate starvation"/>
    <property type="evidence" value="ECO:0007669"/>
    <property type="project" value="TreeGrafter"/>
</dbReference>
<feature type="compositionally biased region" description="Gly residues" evidence="6">
    <location>
        <begin position="107"/>
        <end position="125"/>
    </location>
</feature>
<evidence type="ECO:0000256" key="1">
    <source>
        <dbReference type="ARBA" id="ARBA00004141"/>
    </source>
</evidence>
<feature type="compositionally biased region" description="Polar residues" evidence="6">
    <location>
        <begin position="73"/>
        <end position="85"/>
    </location>
</feature>
<dbReference type="GO" id="GO:0005794">
    <property type="term" value="C:Golgi apparatus"/>
    <property type="evidence" value="ECO:0007669"/>
    <property type="project" value="TreeGrafter"/>
</dbReference>
<evidence type="ECO:0000313" key="10">
    <source>
        <dbReference type="EMBL" id="KAK5577086.1"/>
    </source>
</evidence>
<dbReference type="PANTHER" id="PTHR10783:SF78">
    <property type="entry name" value="SPX AND EXS DOMAIN-CONTAINING PROTEIN 2-RELATED"/>
    <property type="match status" value="1"/>
</dbReference>
<evidence type="ECO:0000259" key="9">
    <source>
        <dbReference type="PROSITE" id="PS51382"/>
    </source>
</evidence>
<comment type="caution">
    <text evidence="10">The sequence shown here is derived from an EMBL/GenBank/DDBJ whole genome shotgun (WGS) entry which is preliminary data.</text>
</comment>
<feature type="compositionally biased region" description="Polar residues" evidence="6">
    <location>
        <begin position="186"/>
        <end position="197"/>
    </location>
</feature>
<keyword evidence="5 7" id="KW-0472">Membrane</keyword>
<dbReference type="Proteomes" id="UP001344447">
    <property type="component" value="Unassembled WGS sequence"/>
</dbReference>
<feature type="compositionally biased region" description="Polar residues" evidence="6">
    <location>
        <begin position="1000"/>
        <end position="1019"/>
    </location>
</feature>
<evidence type="ECO:0000256" key="7">
    <source>
        <dbReference type="SAM" id="Phobius"/>
    </source>
</evidence>
<feature type="region of interest" description="Disordered" evidence="6">
    <location>
        <begin position="1000"/>
        <end position="1040"/>
    </location>
</feature>
<name>A0AAN7YSA1_9MYCE</name>
<proteinExistence type="inferred from homology"/>
<feature type="transmembrane region" description="Helical" evidence="7">
    <location>
        <begin position="501"/>
        <end position="521"/>
    </location>
</feature>
<feature type="transmembrane region" description="Helical" evidence="7">
    <location>
        <begin position="703"/>
        <end position="725"/>
    </location>
</feature>
<evidence type="ECO:0000256" key="3">
    <source>
        <dbReference type="ARBA" id="ARBA00022692"/>
    </source>
</evidence>
<feature type="domain" description="EXS" evidence="8">
    <location>
        <begin position="587"/>
        <end position="789"/>
    </location>
</feature>
<dbReference type="PROSITE" id="PS51380">
    <property type="entry name" value="EXS"/>
    <property type="match status" value="1"/>
</dbReference>
<evidence type="ECO:0000256" key="6">
    <source>
        <dbReference type="SAM" id="MobiDB-lite"/>
    </source>
</evidence>
<dbReference type="PROSITE" id="PS51382">
    <property type="entry name" value="SPX"/>
    <property type="match status" value="1"/>
</dbReference>
<feature type="region of interest" description="Disordered" evidence="6">
    <location>
        <begin position="180"/>
        <end position="201"/>
    </location>
</feature>
<protein>
    <submittedName>
        <fullName evidence="10">Uncharacterized protein</fullName>
    </submittedName>
</protein>
<dbReference type="Pfam" id="PF03105">
    <property type="entry name" value="SPX"/>
    <property type="match status" value="1"/>
</dbReference>
<reference evidence="10 11" key="1">
    <citation type="submission" date="2023-11" db="EMBL/GenBank/DDBJ databases">
        <title>Dfirmibasis_genome.</title>
        <authorList>
            <person name="Edelbroek B."/>
            <person name="Kjellin J."/>
            <person name="Jerlstrom-Hultqvist J."/>
            <person name="Soderbom F."/>
        </authorList>
    </citation>
    <scope>NUCLEOTIDE SEQUENCE [LARGE SCALE GENOMIC DNA]</scope>
    <source>
        <strain evidence="10 11">TNS-C-14</strain>
    </source>
</reference>